<protein>
    <submittedName>
        <fullName evidence="3">Hypothetical_protein</fullName>
    </submittedName>
</protein>
<evidence type="ECO:0000313" key="4">
    <source>
        <dbReference type="Proteomes" id="UP001642409"/>
    </source>
</evidence>
<feature type="chain" id="PRO_5041651292" evidence="1">
    <location>
        <begin position="24"/>
        <end position="155"/>
    </location>
</feature>
<evidence type="ECO:0000256" key="1">
    <source>
        <dbReference type="SAM" id="SignalP"/>
    </source>
</evidence>
<evidence type="ECO:0000313" key="2">
    <source>
        <dbReference type="EMBL" id="CAI9916742.1"/>
    </source>
</evidence>
<name>A0AA86NBS8_9EUKA</name>
<gene>
    <name evidence="2" type="ORF">HINF_LOCUS4387</name>
    <name evidence="3" type="ORF">HINF_LOCUS67197</name>
</gene>
<dbReference type="EMBL" id="CAXDID020000461">
    <property type="protein sequence ID" value="CAL6093869.1"/>
    <property type="molecule type" value="Genomic_DNA"/>
</dbReference>
<keyword evidence="1" id="KW-0732">Signal</keyword>
<reference evidence="2" key="1">
    <citation type="submission" date="2023-06" db="EMBL/GenBank/DDBJ databases">
        <authorList>
            <person name="Kurt Z."/>
        </authorList>
    </citation>
    <scope>NUCLEOTIDE SEQUENCE</scope>
</reference>
<keyword evidence="4" id="KW-1185">Reference proteome</keyword>
<feature type="signal peptide" evidence="1">
    <location>
        <begin position="1"/>
        <end position="23"/>
    </location>
</feature>
<organism evidence="2">
    <name type="scientific">Hexamita inflata</name>
    <dbReference type="NCBI Taxonomy" id="28002"/>
    <lineage>
        <taxon>Eukaryota</taxon>
        <taxon>Metamonada</taxon>
        <taxon>Diplomonadida</taxon>
        <taxon>Hexamitidae</taxon>
        <taxon>Hexamitinae</taxon>
        <taxon>Hexamita</taxon>
    </lineage>
</organism>
<reference evidence="3 4" key="2">
    <citation type="submission" date="2024-07" db="EMBL/GenBank/DDBJ databases">
        <authorList>
            <person name="Akdeniz Z."/>
        </authorList>
    </citation>
    <scope>NUCLEOTIDE SEQUENCE [LARGE SCALE GENOMIC DNA]</scope>
</reference>
<sequence length="155" mass="18461">MLYLSPEFVIYLVLQLMLYFLENEILFETENKYYQQQQIEVSHNTEVYKNVKYRYFAKRHRRLHSTQIQHAPLVQWQNACLPRKRSGSDSRAAHTFLSLHITHCTHYTSAAGLKTRRKATGSIWLIILEIVKIWLNTQYNPIQLECNKRPLHSIS</sequence>
<dbReference type="AlphaFoldDB" id="A0AA86NBS8"/>
<evidence type="ECO:0000313" key="3">
    <source>
        <dbReference type="EMBL" id="CAL6093869.1"/>
    </source>
</evidence>
<proteinExistence type="predicted"/>
<comment type="caution">
    <text evidence="2">The sequence shown here is derived from an EMBL/GenBank/DDBJ whole genome shotgun (WGS) entry which is preliminary data.</text>
</comment>
<dbReference type="EMBL" id="CATOUU010000109">
    <property type="protein sequence ID" value="CAI9916742.1"/>
    <property type="molecule type" value="Genomic_DNA"/>
</dbReference>
<dbReference type="Proteomes" id="UP001642409">
    <property type="component" value="Unassembled WGS sequence"/>
</dbReference>
<accession>A0AA86NBS8</accession>